<gene>
    <name evidence="1" type="ORF">EJ913_25480</name>
</gene>
<dbReference type="AlphaFoldDB" id="A0A433J1X7"/>
<proteinExistence type="predicted"/>
<keyword evidence="2" id="KW-1185">Reference proteome</keyword>
<dbReference type="Proteomes" id="UP000280346">
    <property type="component" value="Unassembled WGS sequence"/>
</dbReference>
<sequence>MHLTVRKTREQIKAMRQAAYLKAWPAAQQLEAQMDRVNGDPTKWTRMQAEFAAIRSVYPWPIE</sequence>
<accession>A0A433J1X7</accession>
<dbReference type="OrthoDB" id="7307888at2"/>
<dbReference type="EMBL" id="RZIJ01000027">
    <property type="protein sequence ID" value="RUQ65101.1"/>
    <property type="molecule type" value="Genomic_DNA"/>
</dbReference>
<name>A0A433J1X7_9PROT</name>
<dbReference type="RefSeq" id="WP_127003229.1">
    <property type="nucleotide sequence ID" value="NZ_CP173192.1"/>
</dbReference>
<evidence type="ECO:0000313" key="2">
    <source>
        <dbReference type="Proteomes" id="UP000280346"/>
    </source>
</evidence>
<evidence type="ECO:0000313" key="1">
    <source>
        <dbReference type="EMBL" id="RUQ65101.1"/>
    </source>
</evidence>
<comment type="caution">
    <text evidence="1">The sequence shown here is derived from an EMBL/GenBank/DDBJ whole genome shotgun (WGS) entry which is preliminary data.</text>
</comment>
<reference evidence="1 2" key="1">
    <citation type="submission" date="2018-12" db="EMBL/GenBank/DDBJ databases">
        <authorList>
            <person name="Yang Y."/>
        </authorList>
    </citation>
    <scope>NUCLEOTIDE SEQUENCE [LARGE SCALE GENOMIC DNA]</scope>
    <source>
        <strain evidence="1 2">GSF71</strain>
    </source>
</reference>
<organism evidence="1 2">
    <name type="scientific">Azospirillum doebereinerae</name>
    <dbReference type="NCBI Taxonomy" id="92933"/>
    <lineage>
        <taxon>Bacteria</taxon>
        <taxon>Pseudomonadati</taxon>
        <taxon>Pseudomonadota</taxon>
        <taxon>Alphaproteobacteria</taxon>
        <taxon>Rhodospirillales</taxon>
        <taxon>Azospirillaceae</taxon>
        <taxon>Azospirillum</taxon>
    </lineage>
</organism>
<protein>
    <submittedName>
        <fullName evidence="1">Uncharacterized protein</fullName>
    </submittedName>
</protein>